<organism evidence="1 2">
    <name type="scientific">Pleurodeles waltl</name>
    <name type="common">Iberian ribbed newt</name>
    <dbReference type="NCBI Taxonomy" id="8319"/>
    <lineage>
        <taxon>Eukaryota</taxon>
        <taxon>Metazoa</taxon>
        <taxon>Chordata</taxon>
        <taxon>Craniata</taxon>
        <taxon>Vertebrata</taxon>
        <taxon>Euteleostomi</taxon>
        <taxon>Amphibia</taxon>
        <taxon>Batrachia</taxon>
        <taxon>Caudata</taxon>
        <taxon>Salamandroidea</taxon>
        <taxon>Salamandridae</taxon>
        <taxon>Pleurodelinae</taxon>
        <taxon>Pleurodeles</taxon>
    </lineage>
</organism>
<gene>
    <name evidence="1" type="ORF">NDU88_005501</name>
</gene>
<keyword evidence="2" id="KW-1185">Reference proteome</keyword>
<dbReference type="AlphaFoldDB" id="A0AAV7W9Q6"/>
<protein>
    <submittedName>
        <fullName evidence="1">Uncharacterized protein</fullName>
    </submittedName>
</protein>
<name>A0AAV7W9Q6_PLEWA</name>
<comment type="caution">
    <text evidence="1">The sequence shown here is derived from an EMBL/GenBank/DDBJ whole genome shotgun (WGS) entry which is preliminary data.</text>
</comment>
<dbReference type="EMBL" id="JANPWB010000002">
    <property type="protein sequence ID" value="KAJ1210133.1"/>
    <property type="molecule type" value="Genomic_DNA"/>
</dbReference>
<evidence type="ECO:0000313" key="2">
    <source>
        <dbReference type="Proteomes" id="UP001066276"/>
    </source>
</evidence>
<evidence type="ECO:0000313" key="1">
    <source>
        <dbReference type="EMBL" id="KAJ1210133.1"/>
    </source>
</evidence>
<reference evidence="1" key="1">
    <citation type="journal article" date="2022" name="bioRxiv">
        <title>Sequencing and chromosome-scale assembly of the giantPleurodeles waltlgenome.</title>
        <authorList>
            <person name="Brown T."/>
            <person name="Elewa A."/>
            <person name="Iarovenko S."/>
            <person name="Subramanian E."/>
            <person name="Araus A.J."/>
            <person name="Petzold A."/>
            <person name="Susuki M."/>
            <person name="Suzuki K.-i.T."/>
            <person name="Hayashi T."/>
            <person name="Toyoda A."/>
            <person name="Oliveira C."/>
            <person name="Osipova E."/>
            <person name="Leigh N.D."/>
            <person name="Simon A."/>
            <person name="Yun M.H."/>
        </authorList>
    </citation>
    <scope>NUCLEOTIDE SEQUENCE</scope>
    <source>
        <strain evidence="1">20211129_DDA</strain>
        <tissue evidence="1">Liver</tissue>
    </source>
</reference>
<dbReference type="Proteomes" id="UP001066276">
    <property type="component" value="Chromosome 1_2"/>
</dbReference>
<proteinExistence type="predicted"/>
<accession>A0AAV7W9Q6</accession>
<sequence length="92" mass="10397">MCELQLHKVCDSQIATCNLRVATDATRKRVPSLFASRKWAFCIPFPILHCRKLRIGPFASRKPLLHLAHGNIMQYLKCILYPMGGITMVQAG</sequence>